<feature type="coiled-coil region" evidence="9">
    <location>
        <begin position="805"/>
        <end position="842"/>
    </location>
</feature>
<dbReference type="NCBIfam" id="TIGR00422">
    <property type="entry name" value="valS"/>
    <property type="match status" value="1"/>
</dbReference>
<evidence type="ECO:0000256" key="2">
    <source>
        <dbReference type="ARBA" id="ARBA00022598"/>
    </source>
</evidence>
<evidence type="ECO:0000259" key="11">
    <source>
        <dbReference type="Pfam" id="PF08264"/>
    </source>
</evidence>
<dbReference type="InterPro" id="IPR013155">
    <property type="entry name" value="M/V/L/I-tRNA-synth_anticd-bd"/>
</dbReference>
<dbReference type="SUPFAM" id="SSF47323">
    <property type="entry name" value="Anticodon-binding domain of a subclass of class I aminoacyl-tRNA synthetases"/>
    <property type="match status" value="1"/>
</dbReference>
<dbReference type="InterPro" id="IPR037118">
    <property type="entry name" value="Val-tRNA_synth_C_sf"/>
</dbReference>
<keyword evidence="4 9" id="KW-0067">ATP-binding</keyword>
<dbReference type="EC" id="6.1.1.9" evidence="9"/>
<keyword evidence="6 9" id="KW-0175">Coiled coil</keyword>
<feature type="binding site" evidence="9">
    <location>
        <position position="528"/>
    </location>
    <ligand>
        <name>ATP</name>
        <dbReference type="ChEBI" id="CHEBI:30616"/>
    </ligand>
</feature>
<evidence type="ECO:0000256" key="9">
    <source>
        <dbReference type="HAMAP-Rule" id="MF_02004"/>
    </source>
</evidence>
<dbReference type="GO" id="GO:0004832">
    <property type="term" value="F:valine-tRNA ligase activity"/>
    <property type="evidence" value="ECO:0007669"/>
    <property type="project" value="UniProtKB-EC"/>
</dbReference>
<comment type="domain">
    <text evidence="9">The C-terminal coiled-coil domain is crucial for aminoacylation activity.</text>
</comment>
<keyword evidence="5 9" id="KW-0648">Protein biosynthesis</keyword>
<dbReference type="InterPro" id="IPR002300">
    <property type="entry name" value="aa-tRNA-synth_Ia"/>
</dbReference>
<dbReference type="InterPro" id="IPR009080">
    <property type="entry name" value="tRNAsynth_Ia_anticodon-bd"/>
</dbReference>
<comment type="function">
    <text evidence="9">Catalyzes the attachment of valine to tRNA(Val). As ValRS can inadvertently accommodate and process structurally similar amino acids such as threonine, to avoid such errors, it has a 'posttransfer' editing activity that hydrolyzes mischarged Thr-tRNA(Val) in a tRNA-dependent manner.</text>
</comment>
<evidence type="ECO:0000256" key="1">
    <source>
        <dbReference type="ARBA" id="ARBA00022490"/>
    </source>
</evidence>
<dbReference type="SUPFAM" id="SSF50677">
    <property type="entry name" value="ValRS/IleRS/LeuRS editing domain"/>
    <property type="match status" value="1"/>
</dbReference>
<dbReference type="SUPFAM" id="SSF52374">
    <property type="entry name" value="Nucleotidylyl transferase"/>
    <property type="match status" value="1"/>
</dbReference>
<dbReference type="InterPro" id="IPR019499">
    <property type="entry name" value="Val-tRNA_synth_tRNA-bd"/>
</dbReference>
<dbReference type="NCBIfam" id="NF004349">
    <property type="entry name" value="PRK05729.1"/>
    <property type="match status" value="1"/>
</dbReference>
<accession>A0ABT1RZC8</accession>
<evidence type="ECO:0000259" key="10">
    <source>
        <dbReference type="Pfam" id="PF00133"/>
    </source>
</evidence>
<dbReference type="InterPro" id="IPR001412">
    <property type="entry name" value="aa-tRNA-synth_I_CS"/>
</dbReference>
<organism evidence="13 14">
    <name type="scientific">Neglectibacter timonensis</name>
    <dbReference type="NCBI Taxonomy" id="1776382"/>
    <lineage>
        <taxon>Bacteria</taxon>
        <taxon>Bacillati</taxon>
        <taxon>Bacillota</taxon>
        <taxon>Clostridia</taxon>
        <taxon>Eubacteriales</taxon>
        <taxon>Oscillospiraceae</taxon>
        <taxon>Neglectibacter</taxon>
    </lineage>
</organism>
<dbReference type="InterPro" id="IPR010978">
    <property type="entry name" value="tRNA-bd_arm"/>
</dbReference>
<evidence type="ECO:0000313" key="13">
    <source>
        <dbReference type="EMBL" id="MCQ4840044.1"/>
    </source>
</evidence>
<dbReference type="CDD" id="cd00817">
    <property type="entry name" value="ValRS_core"/>
    <property type="match status" value="1"/>
</dbReference>
<reference evidence="13 14" key="1">
    <citation type="submission" date="2022-06" db="EMBL/GenBank/DDBJ databases">
        <title>Isolation of gut microbiota from human fecal samples.</title>
        <authorList>
            <person name="Pamer E.G."/>
            <person name="Barat B."/>
            <person name="Waligurski E."/>
            <person name="Medina S."/>
            <person name="Paddock L."/>
            <person name="Mostad J."/>
        </authorList>
    </citation>
    <scope>NUCLEOTIDE SEQUENCE [LARGE SCALE GENOMIC DNA]</scope>
    <source>
        <strain evidence="13 14">DFI.9.73</strain>
    </source>
</reference>
<comment type="subcellular location">
    <subcellularLocation>
        <location evidence="9">Cytoplasm</location>
    </subcellularLocation>
</comment>
<sequence>MSTELLKAYEPKEVERRIYDFWMQGGYFHAEPDPEKKPYTIVIPPPNITGQLHMGHALDETMQDILIRWKRMQGYSALWLPGTDHASIATEAKIVEAMRKEGITKDDIGREGFLKRAWEWKEKFGGRIIEQLKLLGSSCDWDRLRFTMDEGCSQAVRHVFVKLYEKGLIYRGERIINWCPNCRTAISDAEVDFEEKEGSFWHLRYPLADGSGFIELATTRPETMLGDTAVAVHPEDERYRGLVGKKVVLPLVGKEIPIIADEYVEMDFGTGVVKITPAHDPNDFEVGRRHNLPVLNVMDDGGIINENGGKYAGMPALEARKQIVKDLDAGGFLIKIEPIKHNVGTCCRCHTVVEPRVSTQWFVKMEPLAEPAVNVVKEGKIKFIPERMDKIYYNWMENIKDWCISRQLWWGHRIPAWYCADCGETIVSETDANICPKCGSRHLRQDEDTLDTWFSSALWPFSTLGWPENTEELKYFYPTDTLVTGYDIIFFWVARMVFSGLEHMGEIPFKTVFFHGLVRDSQGRKMSKSLGNGIDPVEVIDQYGADALRFTLVTGNSPGNDMRFSDEKVAASRNFANKIWNAARFIHMNIDGKEVPCSLPEALSLEDQWIVSRFHAVAREMTENLDKFELGIAVAKLYDFIWDDFCDWYIELAKIRMNGEDESSAQAARQVLTWTMSNTLKLLHPFMPFITEEIWQSLPHEGEALIVAGWPEYDEKMYFPEAEAEMTKVMELITAVRTRRSEMNVPPSKKAHLYVETADAEAFAAERDAIARLAYCSGVEIGESFQVGEGAVTVVTAACRGYLPMDDLVDKKAELARLTKELENAKKQLQNVEAKLGNETFMSKAPQNVVDGVKANGEKLKEKVRMIEESLKALQ</sequence>
<protein>
    <recommendedName>
        <fullName evidence="9">Valine--tRNA ligase</fullName>
        <ecNumber evidence="9">6.1.1.9</ecNumber>
    </recommendedName>
    <alternativeName>
        <fullName evidence="9">Valyl-tRNA synthetase</fullName>
        <shortName evidence="9">ValRS</shortName>
    </alternativeName>
</protein>
<evidence type="ECO:0000256" key="3">
    <source>
        <dbReference type="ARBA" id="ARBA00022741"/>
    </source>
</evidence>
<evidence type="ECO:0000256" key="8">
    <source>
        <dbReference type="ARBA" id="ARBA00047552"/>
    </source>
</evidence>
<dbReference type="SUPFAM" id="SSF46589">
    <property type="entry name" value="tRNA-binding arm"/>
    <property type="match status" value="1"/>
</dbReference>
<dbReference type="Gene3D" id="3.40.50.620">
    <property type="entry name" value="HUPs"/>
    <property type="match status" value="2"/>
</dbReference>
<dbReference type="InterPro" id="IPR033705">
    <property type="entry name" value="Anticodon_Ia_Val"/>
</dbReference>
<dbReference type="HAMAP" id="MF_02004">
    <property type="entry name" value="Val_tRNA_synth_type1"/>
    <property type="match status" value="1"/>
</dbReference>
<dbReference type="Gene3D" id="1.10.287.380">
    <property type="entry name" value="Valyl-tRNA synthetase, C-terminal domain"/>
    <property type="match status" value="1"/>
</dbReference>
<keyword evidence="7 9" id="KW-0030">Aminoacyl-tRNA synthetase</keyword>
<feature type="domain" description="Aminoacyl-tRNA synthetase class Ia" evidence="10">
    <location>
        <begin position="18"/>
        <end position="564"/>
    </location>
</feature>
<dbReference type="PRINTS" id="PR00986">
    <property type="entry name" value="TRNASYNTHVAL"/>
</dbReference>
<comment type="domain">
    <text evidence="9">ValRS has two distinct active sites: one for aminoacylation and one for editing. The misactivated threonine is translocated from the active site to the editing site.</text>
</comment>
<dbReference type="RefSeq" id="WP_256191810.1">
    <property type="nucleotide sequence ID" value="NZ_CAJKKG010000072.1"/>
</dbReference>
<proteinExistence type="inferred from homology"/>
<dbReference type="CDD" id="cd07962">
    <property type="entry name" value="Anticodon_Ia_Val"/>
    <property type="match status" value="1"/>
</dbReference>
<comment type="caution">
    <text evidence="13">The sequence shown here is derived from an EMBL/GenBank/DDBJ whole genome shotgun (WGS) entry which is preliminary data.</text>
</comment>
<evidence type="ECO:0000256" key="7">
    <source>
        <dbReference type="ARBA" id="ARBA00023146"/>
    </source>
</evidence>
<feature type="domain" description="Methionyl/Valyl/Leucyl/Isoleucyl-tRNA synthetase anticodon-binding" evidence="11">
    <location>
        <begin position="607"/>
        <end position="754"/>
    </location>
</feature>
<gene>
    <name evidence="9" type="primary">valS</name>
    <name evidence="13" type="ORF">NE695_08960</name>
</gene>
<evidence type="ECO:0000256" key="6">
    <source>
        <dbReference type="ARBA" id="ARBA00023054"/>
    </source>
</evidence>
<dbReference type="PANTHER" id="PTHR11946:SF93">
    <property type="entry name" value="VALINE--TRNA LIGASE, CHLOROPLASTIC_MITOCHONDRIAL 2"/>
    <property type="match status" value="1"/>
</dbReference>
<dbReference type="Gene3D" id="1.10.730.10">
    <property type="entry name" value="Isoleucyl-tRNA Synthetase, Domain 1"/>
    <property type="match status" value="1"/>
</dbReference>
<keyword evidence="3 9" id="KW-0547">Nucleotide-binding</keyword>
<keyword evidence="1 9" id="KW-0963">Cytoplasm</keyword>
<evidence type="ECO:0000259" key="12">
    <source>
        <dbReference type="Pfam" id="PF10458"/>
    </source>
</evidence>
<dbReference type="Pfam" id="PF10458">
    <property type="entry name" value="Val_tRNA-synt_C"/>
    <property type="match status" value="1"/>
</dbReference>
<feature type="short sequence motif" description="'KMSKS' region" evidence="9">
    <location>
        <begin position="525"/>
        <end position="529"/>
    </location>
</feature>
<dbReference type="Pfam" id="PF00133">
    <property type="entry name" value="tRNA-synt_1"/>
    <property type="match status" value="1"/>
</dbReference>
<keyword evidence="2 9" id="KW-0436">Ligase</keyword>
<dbReference type="PANTHER" id="PTHR11946">
    <property type="entry name" value="VALYL-TRNA SYNTHETASES"/>
    <property type="match status" value="1"/>
</dbReference>
<comment type="similarity">
    <text evidence="9">Belongs to the class-I aminoacyl-tRNA synthetase family. ValS type 1 subfamily.</text>
</comment>
<keyword evidence="14" id="KW-1185">Reference proteome</keyword>
<dbReference type="Proteomes" id="UP001524473">
    <property type="component" value="Unassembled WGS sequence"/>
</dbReference>
<evidence type="ECO:0000256" key="4">
    <source>
        <dbReference type="ARBA" id="ARBA00022840"/>
    </source>
</evidence>
<dbReference type="InterPro" id="IPR014729">
    <property type="entry name" value="Rossmann-like_a/b/a_fold"/>
</dbReference>
<name>A0ABT1RZC8_9FIRM</name>
<dbReference type="InterPro" id="IPR002303">
    <property type="entry name" value="Valyl-tRNA_ligase"/>
</dbReference>
<comment type="subunit">
    <text evidence="9">Monomer.</text>
</comment>
<feature type="domain" description="Valyl-tRNA synthetase tRNA-binding arm" evidence="12">
    <location>
        <begin position="813"/>
        <end position="875"/>
    </location>
</feature>
<evidence type="ECO:0000256" key="5">
    <source>
        <dbReference type="ARBA" id="ARBA00022917"/>
    </source>
</evidence>
<feature type="short sequence motif" description="'HIGH' region" evidence="9">
    <location>
        <begin position="46"/>
        <end position="56"/>
    </location>
</feature>
<dbReference type="InterPro" id="IPR009008">
    <property type="entry name" value="Val/Leu/Ile-tRNA-synth_edit"/>
</dbReference>
<dbReference type="EMBL" id="JANFZH010000018">
    <property type="protein sequence ID" value="MCQ4840044.1"/>
    <property type="molecule type" value="Genomic_DNA"/>
</dbReference>
<evidence type="ECO:0000313" key="14">
    <source>
        <dbReference type="Proteomes" id="UP001524473"/>
    </source>
</evidence>
<dbReference type="Pfam" id="PF08264">
    <property type="entry name" value="Anticodon_1"/>
    <property type="match status" value="1"/>
</dbReference>
<comment type="catalytic activity">
    <reaction evidence="8 9">
        <text>tRNA(Val) + L-valine + ATP = L-valyl-tRNA(Val) + AMP + diphosphate</text>
        <dbReference type="Rhea" id="RHEA:10704"/>
        <dbReference type="Rhea" id="RHEA-COMP:9672"/>
        <dbReference type="Rhea" id="RHEA-COMP:9708"/>
        <dbReference type="ChEBI" id="CHEBI:30616"/>
        <dbReference type="ChEBI" id="CHEBI:33019"/>
        <dbReference type="ChEBI" id="CHEBI:57762"/>
        <dbReference type="ChEBI" id="CHEBI:78442"/>
        <dbReference type="ChEBI" id="CHEBI:78537"/>
        <dbReference type="ChEBI" id="CHEBI:456215"/>
        <dbReference type="EC" id="6.1.1.9"/>
    </reaction>
</comment>
<dbReference type="PROSITE" id="PS00178">
    <property type="entry name" value="AA_TRNA_LIGASE_I"/>
    <property type="match status" value="1"/>
</dbReference>